<keyword evidence="1" id="KW-0805">Transcription regulation</keyword>
<dbReference type="InterPro" id="IPR014710">
    <property type="entry name" value="RmlC-like_jellyroll"/>
</dbReference>
<dbReference type="Gene3D" id="1.10.10.10">
    <property type="entry name" value="Winged helix-like DNA-binding domain superfamily/Winged helix DNA-binding domain"/>
    <property type="match status" value="1"/>
</dbReference>
<evidence type="ECO:0000256" key="1">
    <source>
        <dbReference type="ARBA" id="ARBA00023015"/>
    </source>
</evidence>
<dbReference type="GO" id="GO:0006355">
    <property type="term" value="P:regulation of DNA-templated transcription"/>
    <property type="evidence" value="ECO:0007669"/>
    <property type="project" value="InterPro"/>
</dbReference>
<evidence type="ECO:0000256" key="2">
    <source>
        <dbReference type="ARBA" id="ARBA00023125"/>
    </source>
</evidence>
<evidence type="ECO:0000259" key="4">
    <source>
        <dbReference type="PROSITE" id="PS51063"/>
    </source>
</evidence>
<dbReference type="PROSITE" id="PS51063">
    <property type="entry name" value="HTH_CRP_2"/>
    <property type="match status" value="1"/>
</dbReference>
<comment type="caution">
    <text evidence="5">The sequence shown here is derived from an EMBL/GenBank/DDBJ whole genome shotgun (WGS) entry which is preliminary data.</text>
</comment>
<dbReference type="InterPro" id="IPR036388">
    <property type="entry name" value="WH-like_DNA-bd_sf"/>
</dbReference>
<sequence>MNILERLPYWGELTDAEREEAARGAVLRSYERGGLIHGGGAECLGMVLLLSGLARAYLLSGEGREVTLFRIEEGGGCVLSASCVISEINFDTFLGAERDTRLLIIPSGVFARLAEGNLRVKLWMYEQAASRFSDVVWSMQNLLFNRFDRRLADFLLEEYERTGSRVLRMTHEQIAQNVSSAREVVARMLKRFASDGLVDVSRRGVVRLLDAEGLKNI</sequence>
<dbReference type="GO" id="GO:0003677">
    <property type="term" value="F:DNA binding"/>
    <property type="evidence" value="ECO:0007669"/>
    <property type="project" value="UniProtKB-KW"/>
</dbReference>
<dbReference type="SUPFAM" id="SSF51206">
    <property type="entry name" value="cAMP-binding domain-like"/>
    <property type="match status" value="1"/>
</dbReference>
<evidence type="ECO:0000313" key="5">
    <source>
        <dbReference type="EMBL" id="HIS66384.1"/>
    </source>
</evidence>
<dbReference type="Gene3D" id="2.60.120.10">
    <property type="entry name" value="Jelly Rolls"/>
    <property type="match status" value="1"/>
</dbReference>
<dbReference type="AlphaFoldDB" id="A0A9D1JVL7"/>
<accession>A0A9D1JVL7</accession>
<evidence type="ECO:0000313" key="6">
    <source>
        <dbReference type="Proteomes" id="UP000824001"/>
    </source>
</evidence>
<feature type="domain" description="HTH crp-type" evidence="4">
    <location>
        <begin position="145"/>
        <end position="212"/>
    </location>
</feature>
<dbReference type="InterPro" id="IPR018490">
    <property type="entry name" value="cNMP-bd_dom_sf"/>
</dbReference>
<dbReference type="InterPro" id="IPR036390">
    <property type="entry name" value="WH_DNA-bd_sf"/>
</dbReference>
<protein>
    <submittedName>
        <fullName evidence="5">Crp/Fnr family transcriptional regulator</fullName>
    </submittedName>
</protein>
<keyword evidence="3" id="KW-0804">Transcription</keyword>
<dbReference type="EMBL" id="DVJK01000065">
    <property type="protein sequence ID" value="HIS66384.1"/>
    <property type="molecule type" value="Genomic_DNA"/>
</dbReference>
<dbReference type="Proteomes" id="UP000824001">
    <property type="component" value="Unassembled WGS sequence"/>
</dbReference>
<dbReference type="Pfam" id="PF13545">
    <property type="entry name" value="HTH_Crp_2"/>
    <property type="match status" value="1"/>
</dbReference>
<reference evidence="5" key="2">
    <citation type="journal article" date="2021" name="PeerJ">
        <title>Extensive microbial diversity within the chicken gut microbiome revealed by metagenomics and culture.</title>
        <authorList>
            <person name="Gilroy R."/>
            <person name="Ravi A."/>
            <person name="Getino M."/>
            <person name="Pursley I."/>
            <person name="Horton D.L."/>
            <person name="Alikhan N.F."/>
            <person name="Baker D."/>
            <person name="Gharbi K."/>
            <person name="Hall N."/>
            <person name="Watson M."/>
            <person name="Adriaenssens E.M."/>
            <person name="Foster-Nyarko E."/>
            <person name="Jarju S."/>
            <person name="Secka A."/>
            <person name="Antonio M."/>
            <person name="Oren A."/>
            <person name="Chaudhuri R.R."/>
            <person name="La Ragione R."/>
            <person name="Hildebrand F."/>
            <person name="Pallen M.J."/>
        </authorList>
    </citation>
    <scope>NUCLEOTIDE SEQUENCE</scope>
    <source>
        <strain evidence="5">ChiHjej10B9-9673</strain>
    </source>
</reference>
<dbReference type="SMART" id="SM00419">
    <property type="entry name" value="HTH_CRP"/>
    <property type="match status" value="1"/>
</dbReference>
<organism evidence="5 6">
    <name type="scientific">Candidatus Scatomorpha merdipullorum</name>
    <dbReference type="NCBI Taxonomy" id="2840927"/>
    <lineage>
        <taxon>Bacteria</taxon>
        <taxon>Bacillati</taxon>
        <taxon>Bacillota</taxon>
        <taxon>Clostridia</taxon>
        <taxon>Eubacteriales</taxon>
        <taxon>Candidatus Scatomorpha</taxon>
    </lineage>
</organism>
<dbReference type="SUPFAM" id="SSF46785">
    <property type="entry name" value="Winged helix' DNA-binding domain"/>
    <property type="match status" value="1"/>
</dbReference>
<name>A0A9D1JVL7_9FIRM</name>
<evidence type="ECO:0000256" key="3">
    <source>
        <dbReference type="ARBA" id="ARBA00023163"/>
    </source>
</evidence>
<reference evidence="5" key="1">
    <citation type="submission" date="2020-10" db="EMBL/GenBank/DDBJ databases">
        <authorList>
            <person name="Gilroy R."/>
        </authorList>
    </citation>
    <scope>NUCLEOTIDE SEQUENCE</scope>
    <source>
        <strain evidence="5">ChiHjej10B9-9673</strain>
    </source>
</reference>
<keyword evidence="2" id="KW-0238">DNA-binding</keyword>
<dbReference type="InterPro" id="IPR012318">
    <property type="entry name" value="HTH_CRP"/>
</dbReference>
<proteinExistence type="predicted"/>
<gene>
    <name evidence="5" type="ORF">IAC18_02355</name>
</gene>